<comment type="caution">
    <text evidence="8">The sequence shown here is derived from an EMBL/GenBank/DDBJ whole genome shotgun (WGS) entry which is preliminary data.</text>
</comment>
<feature type="transmembrane region" description="Helical" evidence="7">
    <location>
        <begin position="310"/>
        <end position="327"/>
    </location>
</feature>
<feature type="transmembrane region" description="Helical" evidence="7">
    <location>
        <begin position="281"/>
        <end position="298"/>
    </location>
</feature>
<feature type="transmembrane region" description="Helical" evidence="7">
    <location>
        <begin position="227"/>
        <end position="247"/>
    </location>
</feature>
<evidence type="ECO:0000313" key="8">
    <source>
        <dbReference type="EMBL" id="MCG7979011.1"/>
    </source>
</evidence>
<dbReference type="PROSITE" id="PS01022">
    <property type="entry name" value="PTR2_1"/>
    <property type="match status" value="1"/>
</dbReference>
<evidence type="ECO:0000256" key="1">
    <source>
        <dbReference type="ARBA" id="ARBA00004141"/>
    </source>
</evidence>
<sequence length="449" mass="49645">MTDYLHAPLPSRKMPAGIPFIIGNEAAERFSFYGMRAILVVFMTQYLLNSSGVAEPMNEEEAKGWFHLFVSAVYITPLLGALISDGLLGKYRTIILLSLVYCLGHFALALDHTRLGLLLGLGLIALGSGGIKPCVSAHVGDQFGRTNGHLLPRAFGWFYFAVNLGAFISTLATPWLLQQAGPAWAFGVPGILMVVATILFWAGRRRFIHIPPGGWEFVRETFSRDGLLTLARLLILYLFVAVFWALFDQTGSAWVIQAKSMDLTLLGVEILPAQIQAANPLLVMLLVPTFSYLIYPAIQRRWHLTALRKIGYGMLLAALAFGISGWVQHQIDMGQTPTIAWQLLAYLVLTSGEVMVSITCLEFSYTQAPNRMKSFVMAFFMMSVALGNLFTSMVNFAIEGSELLQGADYYVFFALLMLVTTGLFALVSRYIPEHTRLHTEAVAVPANRD</sequence>
<feature type="transmembrane region" description="Helical" evidence="7">
    <location>
        <begin position="183"/>
        <end position="202"/>
    </location>
</feature>
<evidence type="ECO:0000256" key="6">
    <source>
        <dbReference type="RuleBase" id="RU003755"/>
    </source>
</evidence>
<dbReference type="Pfam" id="PF00854">
    <property type="entry name" value="PTR2"/>
    <property type="match status" value="2"/>
</dbReference>
<dbReference type="InterPro" id="IPR000109">
    <property type="entry name" value="POT_fam"/>
</dbReference>
<comment type="similarity">
    <text evidence="2 6">Belongs to the major facilitator superfamily. Proton-dependent oligopeptide transporter (POT/PTR) (TC 2.A.17) family.</text>
</comment>
<dbReference type="SUPFAM" id="SSF103473">
    <property type="entry name" value="MFS general substrate transporter"/>
    <property type="match status" value="1"/>
</dbReference>
<keyword evidence="6" id="KW-0813">Transport</keyword>
<dbReference type="GO" id="GO:0016020">
    <property type="term" value="C:membrane"/>
    <property type="evidence" value="ECO:0007669"/>
    <property type="project" value="UniProtKB-SubCell"/>
</dbReference>
<dbReference type="PROSITE" id="PS01023">
    <property type="entry name" value="PTR2_2"/>
    <property type="match status" value="1"/>
</dbReference>
<evidence type="ECO:0000256" key="2">
    <source>
        <dbReference type="ARBA" id="ARBA00005982"/>
    </source>
</evidence>
<dbReference type="Proteomes" id="UP000886674">
    <property type="component" value="Unassembled WGS sequence"/>
</dbReference>
<feature type="transmembrane region" description="Helical" evidence="7">
    <location>
        <begin position="91"/>
        <end position="110"/>
    </location>
</feature>
<dbReference type="CDD" id="cd17347">
    <property type="entry name" value="MFS_SLC15A1_2_like"/>
    <property type="match status" value="1"/>
</dbReference>
<evidence type="ECO:0000256" key="3">
    <source>
        <dbReference type="ARBA" id="ARBA00022692"/>
    </source>
</evidence>
<dbReference type="InterPro" id="IPR036259">
    <property type="entry name" value="MFS_trans_sf"/>
</dbReference>
<reference evidence="8" key="1">
    <citation type="journal article" date="2021" name="Proc. Natl. Acad. Sci. U.S.A.">
        <title>Global biogeography of chemosynthetic symbionts reveals both localized and globally distributed symbiont groups. .</title>
        <authorList>
            <person name="Osvatic J.T."/>
            <person name="Wilkins L.G.E."/>
            <person name="Leibrecht L."/>
            <person name="Leray M."/>
            <person name="Zauner S."/>
            <person name="Polzin J."/>
            <person name="Camacho Y."/>
            <person name="Gros O."/>
            <person name="van Gils J.A."/>
            <person name="Eisen J.A."/>
            <person name="Petersen J.M."/>
            <person name="Yuen B."/>
        </authorList>
    </citation>
    <scope>NUCLEOTIDE SEQUENCE</scope>
    <source>
        <strain evidence="8">MAGclacostrist055</strain>
    </source>
</reference>
<dbReference type="AlphaFoldDB" id="A0A9E4NKC4"/>
<feature type="transmembrane region" description="Helical" evidence="7">
    <location>
        <begin position="64"/>
        <end position="84"/>
    </location>
</feature>
<feature type="transmembrane region" description="Helical" evidence="7">
    <location>
        <begin position="339"/>
        <end position="363"/>
    </location>
</feature>
<protein>
    <submittedName>
        <fullName evidence="8">POT family MFS transporter</fullName>
    </submittedName>
</protein>
<keyword evidence="5 7" id="KW-0472">Membrane</keyword>
<name>A0A9E4NKC4_9GAMM</name>
<evidence type="ECO:0000256" key="7">
    <source>
        <dbReference type="SAM" id="Phobius"/>
    </source>
</evidence>
<dbReference type="PANTHER" id="PTHR11654">
    <property type="entry name" value="OLIGOPEPTIDE TRANSPORTER-RELATED"/>
    <property type="match status" value="1"/>
</dbReference>
<evidence type="ECO:0000256" key="4">
    <source>
        <dbReference type="ARBA" id="ARBA00022989"/>
    </source>
</evidence>
<feature type="transmembrane region" description="Helical" evidence="7">
    <location>
        <begin position="30"/>
        <end position="48"/>
    </location>
</feature>
<keyword evidence="4 7" id="KW-1133">Transmembrane helix</keyword>
<accession>A0A9E4NKC4</accession>
<feature type="transmembrane region" description="Helical" evidence="7">
    <location>
        <begin position="409"/>
        <end position="427"/>
    </location>
</feature>
<dbReference type="GO" id="GO:0022857">
    <property type="term" value="F:transmembrane transporter activity"/>
    <property type="evidence" value="ECO:0007669"/>
    <property type="project" value="InterPro"/>
</dbReference>
<evidence type="ECO:0000256" key="5">
    <source>
        <dbReference type="ARBA" id="ARBA00023136"/>
    </source>
</evidence>
<dbReference type="Gene3D" id="1.20.1250.20">
    <property type="entry name" value="MFS general substrate transporter like domains"/>
    <property type="match status" value="2"/>
</dbReference>
<keyword evidence="3 6" id="KW-0812">Transmembrane</keyword>
<organism evidence="8 9">
    <name type="scientific">Candidatus Thiodiazotropha taylori</name>
    <dbReference type="NCBI Taxonomy" id="2792791"/>
    <lineage>
        <taxon>Bacteria</taxon>
        <taxon>Pseudomonadati</taxon>
        <taxon>Pseudomonadota</taxon>
        <taxon>Gammaproteobacteria</taxon>
        <taxon>Chromatiales</taxon>
        <taxon>Sedimenticolaceae</taxon>
        <taxon>Candidatus Thiodiazotropha</taxon>
    </lineage>
</organism>
<feature type="transmembrane region" description="Helical" evidence="7">
    <location>
        <begin position="375"/>
        <end position="397"/>
    </location>
</feature>
<evidence type="ECO:0000313" key="9">
    <source>
        <dbReference type="Proteomes" id="UP000886674"/>
    </source>
</evidence>
<dbReference type="EMBL" id="JAEPCR010000055">
    <property type="protein sequence ID" value="MCG7979011.1"/>
    <property type="molecule type" value="Genomic_DNA"/>
</dbReference>
<dbReference type="GO" id="GO:0006857">
    <property type="term" value="P:oligopeptide transport"/>
    <property type="evidence" value="ECO:0007669"/>
    <property type="project" value="InterPro"/>
</dbReference>
<feature type="transmembrane region" description="Helical" evidence="7">
    <location>
        <begin position="156"/>
        <end position="177"/>
    </location>
</feature>
<comment type="subcellular location">
    <subcellularLocation>
        <location evidence="1 6">Membrane</location>
        <topology evidence="1 6">Multi-pass membrane protein</topology>
    </subcellularLocation>
</comment>
<dbReference type="InterPro" id="IPR018456">
    <property type="entry name" value="PTR2_symporter_CS"/>
</dbReference>
<gene>
    <name evidence="8" type="ORF">JAY77_12835</name>
</gene>
<proteinExistence type="inferred from homology"/>